<dbReference type="AlphaFoldDB" id="A0A370WTR3"/>
<evidence type="ECO:0000256" key="1">
    <source>
        <dbReference type="ARBA" id="ARBA00023015"/>
    </source>
</evidence>
<dbReference type="GO" id="GO:0043565">
    <property type="term" value="F:sequence-specific DNA binding"/>
    <property type="evidence" value="ECO:0007669"/>
    <property type="project" value="InterPro"/>
</dbReference>
<dbReference type="Proteomes" id="UP000254258">
    <property type="component" value="Unassembled WGS sequence"/>
</dbReference>
<organism evidence="5 6">
    <name type="scientific">Dyella monticola</name>
    <dbReference type="NCBI Taxonomy" id="1927958"/>
    <lineage>
        <taxon>Bacteria</taxon>
        <taxon>Pseudomonadati</taxon>
        <taxon>Pseudomonadota</taxon>
        <taxon>Gammaproteobacteria</taxon>
        <taxon>Lysobacterales</taxon>
        <taxon>Rhodanobacteraceae</taxon>
        <taxon>Dyella</taxon>
    </lineage>
</organism>
<keyword evidence="3" id="KW-0804">Transcription</keyword>
<dbReference type="InterPro" id="IPR037923">
    <property type="entry name" value="HTH-like"/>
</dbReference>
<dbReference type="InterPro" id="IPR032783">
    <property type="entry name" value="AraC_lig"/>
</dbReference>
<evidence type="ECO:0000256" key="2">
    <source>
        <dbReference type="ARBA" id="ARBA00023125"/>
    </source>
</evidence>
<dbReference type="RefSeq" id="WP_115496964.1">
    <property type="nucleotide sequence ID" value="NZ_QRBE01000013.1"/>
</dbReference>
<dbReference type="InterPro" id="IPR018060">
    <property type="entry name" value="HTH_AraC"/>
</dbReference>
<evidence type="ECO:0000313" key="5">
    <source>
        <dbReference type="EMBL" id="RDS79451.1"/>
    </source>
</evidence>
<dbReference type="SMART" id="SM00342">
    <property type="entry name" value="HTH_ARAC"/>
    <property type="match status" value="1"/>
</dbReference>
<sequence length="313" mass="34406">MYIEHPSALAGDSAPLRVEPALESLLNQSMLKVEVVDELHYCGGWFMDEPHHPCGLFHLVGAGQCQVQSAVLDGALELEMGDLVVFPHGDPHRLNASPASDTGIADLICGELHFSSHAYHPLKHALPACFVVRAAQADPLFARLAGMMGQMVRAGLPGRQVLMNKLADALFTLALCDYAQRHADRRGLFSALTDARICKVLQAVHENPGHPWTMQAMAALACMSRSAFAERFAQLMKVPPMQYVTQWRVSMAEQWLHDRQLSVASIAERLGYSSEAAFRRLFKRVSGVCPGRIRAHGKQPGVPQEIARYPLSP</sequence>
<dbReference type="PANTHER" id="PTHR46796">
    <property type="entry name" value="HTH-TYPE TRANSCRIPTIONAL ACTIVATOR RHAS-RELATED"/>
    <property type="match status" value="1"/>
</dbReference>
<dbReference type="Gene3D" id="1.10.10.60">
    <property type="entry name" value="Homeodomain-like"/>
    <property type="match status" value="1"/>
</dbReference>
<dbReference type="SUPFAM" id="SSF51215">
    <property type="entry name" value="Regulatory protein AraC"/>
    <property type="match status" value="1"/>
</dbReference>
<dbReference type="Pfam" id="PF12852">
    <property type="entry name" value="Cupin_6"/>
    <property type="match status" value="1"/>
</dbReference>
<dbReference type="InterPro" id="IPR009057">
    <property type="entry name" value="Homeodomain-like_sf"/>
</dbReference>
<dbReference type="PANTHER" id="PTHR46796:SF7">
    <property type="entry name" value="ARAC FAMILY TRANSCRIPTIONAL REGULATOR"/>
    <property type="match status" value="1"/>
</dbReference>
<keyword evidence="2" id="KW-0238">DNA-binding</keyword>
<protein>
    <submittedName>
        <fullName evidence="5">AraC family transcriptional regulator</fullName>
    </submittedName>
</protein>
<dbReference type="SUPFAM" id="SSF46689">
    <property type="entry name" value="Homeodomain-like"/>
    <property type="match status" value="2"/>
</dbReference>
<accession>A0A370WTR3</accession>
<reference evidence="5 6" key="1">
    <citation type="submission" date="2018-07" db="EMBL/GenBank/DDBJ databases">
        <title>Dyella monticola sp. nov. and Dyella psychrodurans sp. nov. isolated from monsoon evergreen broad-leaved forest soil of Dinghu Mountain, China.</title>
        <authorList>
            <person name="Gao Z."/>
            <person name="Qiu L."/>
        </authorList>
    </citation>
    <scope>NUCLEOTIDE SEQUENCE [LARGE SCALE GENOMIC DNA]</scope>
    <source>
        <strain evidence="5 6">4G-K06</strain>
    </source>
</reference>
<comment type="caution">
    <text evidence="5">The sequence shown here is derived from an EMBL/GenBank/DDBJ whole genome shotgun (WGS) entry which is preliminary data.</text>
</comment>
<keyword evidence="1" id="KW-0805">Transcription regulation</keyword>
<evidence type="ECO:0000313" key="6">
    <source>
        <dbReference type="Proteomes" id="UP000254258"/>
    </source>
</evidence>
<keyword evidence="6" id="KW-1185">Reference proteome</keyword>
<name>A0A370WTR3_9GAMM</name>
<gene>
    <name evidence="5" type="ORF">DWU98_18010</name>
</gene>
<dbReference type="InterPro" id="IPR050204">
    <property type="entry name" value="AraC_XylS_family_regulators"/>
</dbReference>
<evidence type="ECO:0000256" key="3">
    <source>
        <dbReference type="ARBA" id="ARBA00023163"/>
    </source>
</evidence>
<dbReference type="Pfam" id="PF12833">
    <property type="entry name" value="HTH_18"/>
    <property type="match status" value="1"/>
</dbReference>
<dbReference type="OrthoDB" id="9783876at2"/>
<dbReference type="GO" id="GO:0003700">
    <property type="term" value="F:DNA-binding transcription factor activity"/>
    <property type="evidence" value="ECO:0007669"/>
    <property type="project" value="InterPro"/>
</dbReference>
<proteinExistence type="predicted"/>
<feature type="domain" description="HTH araC/xylS-type" evidence="4">
    <location>
        <begin position="198"/>
        <end position="296"/>
    </location>
</feature>
<dbReference type="PROSITE" id="PS01124">
    <property type="entry name" value="HTH_ARAC_FAMILY_2"/>
    <property type="match status" value="1"/>
</dbReference>
<evidence type="ECO:0000259" key="4">
    <source>
        <dbReference type="PROSITE" id="PS01124"/>
    </source>
</evidence>
<dbReference type="EMBL" id="QRBE01000013">
    <property type="protein sequence ID" value="RDS79451.1"/>
    <property type="molecule type" value="Genomic_DNA"/>
</dbReference>